<name>A0A506XQ62_9MICO</name>
<dbReference type="InterPro" id="IPR000073">
    <property type="entry name" value="AB_hydrolase_1"/>
</dbReference>
<sequence>MARSVVERIATIAPARWMLLGHSMGGKIATVVAARTLRGETPLFGLAGVVLVASSPPSPEPMDEGRRLAMQGWAGAGAVSELHARSFVLADLADSDAADHDALPRPELDRATDDVHRANPEAWRAWLDRGSQEDWSVAVSGSDFKSPLPVPALILAGAADGDLDADAQRRLTAPHFAHAEVREIADAAHLIPIEQPAALAAEVRRFWRERAGLGPTVPSDFGRVLASARTTSRTRAALAARALADDPDYAPTVLDTEQLGRLRLLADHLVPQPGPAIDLAARVDAQLATGVGDGWRPADAPSDPEAYRRGLDALADWARIPDADARGEALDRLGDGDLEAWLEDAAVDLARQWLAHPATMALIGFDGVATGGDTGRQSGFAELRADRAESWEPLPDPAVSSPGVQPPGITNGASRSTTEAEA</sequence>
<organism evidence="3 4">
    <name type="scientific">Schumannella soli</name>
    <dbReference type="NCBI Taxonomy" id="2590779"/>
    <lineage>
        <taxon>Bacteria</taxon>
        <taxon>Bacillati</taxon>
        <taxon>Actinomycetota</taxon>
        <taxon>Actinomycetes</taxon>
        <taxon>Micrococcales</taxon>
        <taxon>Microbacteriaceae</taxon>
        <taxon>Schumannella</taxon>
    </lineage>
</organism>
<evidence type="ECO:0000256" key="1">
    <source>
        <dbReference type="SAM" id="MobiDB-lite"/>
    </source>
</evidence>
<evidence type="ECO:0000259" key="2">
    <source>
        <dbReference type="Pfam" id="PF00561"/>
    </source>
</evidence>
<feature type="compositionally biased region" description="Polar residues" evidence="1">
    <location>
        <begin position="411"/>
        <end position="422"/>
    </location>
</feature>
<feature type="domain" description="AB hydrolase-1" evidence="2">
    <location>
        <begin position="17"/>
        <end position="195"/>
    </location>
</feature>
<proteinExistence type="predicted"/>
<keyword evidence="4" id="KW-1185">Reference proteome</keyword>
<evidence type="ECO:0000313" key="4">
    <source>
        <dbReference type="Proteomes" id="UP000316252"/>
    </source>
</evidence>
<dbReference type="InterPro" id="IPR029058">
    <property type="entry name" value="AB_hydrolase_fold"/>
</dbReference>
<dbReference type="Pfam" id="PF00561">
    <property type="entry name" value="Abhydrolase_1"/>
    <property type="match status" value="1"/>
</dbReference>
<dbReference type="AlphaFoldDB" id="A0A506XQ62"/>
<dbReference type="GO" id="GO:0016787">
    <property type="term" value="F:hydrolase activity"/>
    <property type="evidence" value="ECO:0007669"/>
    <property type="project" value="UniProtKB-KW"/>
</dbReference>
<reference evidence="3 4" key="1">
    <citation type="submission" date="2019-06" db="EMBL/GenBank/DDBJ databases">
        <authorList>
            <person name="Li F."/>
        </authorList>
    </citation>
    <scope>NUCLEOTIDE SEQUENCE [LARGE SCALE GENOMIC DNA]</scope>
    <source>
        <strain evidence="3 4">10F1D-1</strain>
    </source>
</reference>
<accession>A0A506XQ62</accession>
<comment type="caution">
    <text evidence="3">The sequence shown here is derived from an EMBL/GenBank/DDBJ whole genome shotgun (WGS) entry which is preliminary data.</text>
</comment>
<dbReference type="Gene3D" id="3.40.50.1820">
    <property type="entry name" value="alpha/beta hydrolase"/>
    <property type="match status" value="1"/>
</dbReference>
<gene>
    <name evidence="3" type="ORF">FJ657_14945</name>
</gene>
<feature type="region of interest" description="Disordered" evidence="1">
    <location>
        <begin position="376"/>
        <end position="422"/>
    </location>
</feature>
<dbReference type="SUPFAM" id="SSF53474">
    <property type="entry name" value="alpha/beta-Hydrolases"/>
    <property type="match status" value="1"/>
</dbReference>
<keyword evidence="3" id="KW-0378">Hydrolase</keyword>
<protein>
    <submittedName>
        <fullName evidence="3">Alpha/beta hydrolase</fullName>
    </submittedName>
</protein>
<dbReference type="EMBL" id="VHQG01000004">
    <property type="protein sequence ID" value="TPW74864.1"/>
    <property type="molecule type" value="Genomic_DNA"/>
</dbReference>
<dbReference type="OrthoDB" id="63962at2"/>
<dbReference type="Proteomes" id="UP000316252">
    <property type="component" value="Unassembled WGS sequence"/>
</dbReference>
<evidence type="ECO:0000313" key="3">
    <source>
        <dbReference type="EMBL" id="TPW74864.1"/>
    </source>
</evidence>